<evidence type="ECO:0000256" key="1">
    <source>
        <dbReference type="SAM" id="SignalP"/>
    </source>
</evidence>
<sequence>MIRSLATVLLLTIVTPATAQVRLVDAGIICPRESTGELVEAPGTEAGYIRLIQQGQTFDLPDRIVPAMDNLSFGFRTALKPGMPMQDVTVVVTHPPMGDRGVEREEWSDVIEPGSESLNLFTFEMDYEKVPGAWEFSIEVDGTPVVRVPFTVTESEGRGRVEQACFQFLS</sequence>
<dbReference type="EMBL" id="FNZQ01000001">
    <property type="protein sequence ID" value="SEK75204.1"/>
    <property type="molecule type" value="Genomic_DNA"/>
</dbReference>
<evidence type="ECO:0000259" key="2">
    <source>
        <dbReference type="Pfam" id="PF12975"/>
    </source>
</evidence>
<dbReference type="Gene3D" id="2.60.40.2390">
    <property type="match status" value="1"/>
</dbReference>
<reference evidence="3 4" key="1">
    <citation type="submission" date="2016-10" db="EMBL/GenBank/DDBJ databases">
        <authorList>
            <person name="de Groot N.N."/>
        </authorList>
    </citation>
    <scope>NUCLEOTIDE SEQUENCE [LARGE SCALE GENOMIC DNA]</scope>
    <source>
        <strain evidence="3 4">DSM 14858</strain>
    </source>
</reference>
<dbReference type="Proteomes" id="UP000199283">
    <property type="component" value="Unassembled WGS sequence"/>
</dbReference>
<dbReference type="Pfam" id="PF12975">
    <property type="entry name" value="DUF3859"/>
    <property type="match status" value="1"/>
</dbReference>
<evidence type="ECO:0000313" key="4">
    <source>
        <dbReference type="Proteomes" id="UP000199283"/>
    </source>
</evidence>
<organism evidence="3 4">
    <name type="scientific">Jannaschia helgolandensis</name>
    <dbReference type="NCBI Taxonomy" id="188906"/>
    <lineage>
        <taxon>Bacteria</taxon>
        <taxon>Pseudomonadati</taxon>
        <taxon>Pseudomonadota</taxon>
        <taxon>Alphaproteobacteria</taxon>
        <taxon>Rhodobacterales</taxon>
        <taxon>Roseobacteraceae</taxon>
        <taxon>Jannaschia</taxon>
    </lineage>
</organism>
<accession>A0A1H7JLA1</accession>
<evidence type="ECO:0000313" key="3">
    <source>
        <dbReference type="EMBL" id="SEK75204.1"/>
    </source>
</evidence>
<proteinExistence type="predicted"/>
<feature type="domain" description="DUF3859" evidence="2">
    <location>
        <begin position="22"/>
        <end position="152"/>
    </location>
</feature>
<keyword evidence="4" id="KW-1185">Reference proteome</keyword>
<keyword evidence="1" id="KW-0732">Signal</keyword>
<dbReference type="InterPro" id="IPR024331">
    <property type="entry name" value="DUF3859"/>
</dbReference>
<protein>
    <recommendedName>
        <fullName evidence="2">DUF3859 domain-containing protein</fullName>
    </recommendedName>
</protein>
<feature type="chain" id="PRO_5011497099" description="DUF3859 domain-containing protein" evidence="1">
    <location>
        <begin position="20"/>
        <end position="170"/>
    </location>
</feature>
<dbReference type="RefSeq" id="WP_175495790.1">
    <property type="nucleotide sequence ID" value="NZ_FNZQ01000001.1"/>
</dbReference>
<gene>
    <name evidence="3" type="ORF">SAMN04488526_1403</name>
</gene>
<dbReference type="AlphaFoldDB" id="A0A1H7JLA1"/>
<dbReference type="STRING" id="188906.SAMN04488526_1403"/>
<feature type="signal peptide" evidence="1">
    <location>
        <begin position="1"/>
        <end position="19"/>
    </location>
</feature>
<name>A0A1H7JLA1_9RHOB</name>